<proteinExistence type="predicted"/>
<reference evidence="7 8" key="1">
    <citation type="journal article" date="2024" name="Nat. Commun.">
        <title>Phylogenomics reveals the evolutionary origins of lichenization in chlorophyte algae.</title>
        <authorList>
            <person name="Puginier C."/>
            <person name="Libourel C."/>
            <person name="Otte J."/>
            <person name="Skaloud P."/>
            <person name="Haon M."/>
            <person name="Grisel S."/>
            <person name="Petersen M."/>
            <person name="Berrin J.G."/>
            <person name="Delaux P.M."/>
            <person name="Dal Grande F."/>
            <person name="Keller J."/>
        </authorList>
    </citation>
    <scope>NUCLEOTIDE SEQUENCE [LARGE SCALE GENOMIC DNA]</scope>
    <source>
        <strain evidence="7 8">SAG 2043</strain>
    </source>
</reference>
<dbReference type="AlphaFoldDB" id="A0AAW1QF67"/>
<comment type="caution">
    <text evidence="7">The sequence shown here is derived from an EMBL/GenBank/DDBJ whole genome shotgun (WGS) entry which is preliminary data.</text>
</comment>
<feature type="domain" description="Methyltransferase" evidence="5">
    <location>
        <begin position="69"/>
        <end position="165"/>
    </location>
</feature>
<dbReference type="Proteomes" id="UP001489004">
    <property type="component" value="Unassembled WGS sequence"/>
</dbReference>
<dbReference type="InterPro" id="IPR029063">
    <property type="entry name" value="SAM-dependent_MTases_sf"/>
</dbReference>
<dbReference type="Gene3D" id="2.70.160.11">
    <property type="entry name" value="Hnrnp arginine n-methyltransferase1"/>
    <property type="match status" value="1"/>
</dbReference>
<dbReference type="FunFam" id="3.40.50.150:FF:000132">
    <property type="entry name" value="Protein arginine N-methyltransferase PRMT10"/>
    <property type="match status" value="1"/>
</dbReference>
<evidence type="ECO:0000256" key="4">
    <source>
        <dbReference type="PROSITE-ProRule" id="PRU01015"/>
    </source>
</evidence>
<evidence type="ECO:0000259" key="6">
    <source>
        <dbReference type="Pfam" id="PF22528"/>
    </source>
</evidence>
<gene>
    <name evidence="7" type="ORF">WJX72_006017</name>
</gene>
<dbReference type="GO" id="GO:0016274">
    <property type="term" value="F:protein-arginine N-methyltransferase activity"/>
    <property type="evidence" value="ECO:0007669"/>
    <property type="project" value="InterPro"/>
</dbReference>
<dbReference type="SUPFAM" id="SSF53335">
    <property type="entry name" value="S-adenosyl-L-methionine-dependent methyltransferases"/>
    <property type="match status" value="1"/>
</dbReference>
<feature type="domain" description="Protein arginine N-methyltransferase" evidence="6">
    <location>
        <begin position="190"/>
        <end position="360"/>
    </location>
</feature>
<evidence type="ECO:0000256" key="2">
    <source>
        <dbReference type="ARBA" id="ARBA00022679"/>
    </source>
</evidence>
<dbReference type="Pfam" id="PF13649">
    <property type="entry name" value="Methyltransf_25"/>
    <property type="match status" value="1"/>
</dbReference>
<keyword evidence="8" id="KW-1185">Reference proteome</keyword>
<dbReference type="Gene3D" id="3.40.50.150">
    <property type="entry name" value="Vaccinia Virus protein VP39"/>
    <property type="match status" value="1"/>
</dbReference>
<accession>A0AAW1QF67</accession>
<keyword evidence="2 4" id="KW-0808">Transferase</keyword>
<organism evidence="7 8">
    <name type="scientific">[Myrmecia] bisecta</name>
    <dbReference type="NCBI Taxonomy" id="41462"/>
    <lineage>
        <taxon>Eukaryota</taxon>
        <taxon>Viridiplantae</taxon>
        <taxon>Chlorophyta</taxon>
        <taxon>core chlorophytes</taxon>
        <taxon>Trebouxiophyceae</taxon>
        <taxon>Trebouxiales</taxon>
        <taxon>Trebouxiaceae</taxon>
        <taxon>Myrmecia</taxon>
    </lineage>
</organism>
<dbReference type="GO" id="GO:0042054">
    <property type="term" value="F:histone methyltransferase activity"/>
    <property type="evidence" value="ECO:0007669"/>
    <property type="project" value="TreeGrafter"/>
</dbReference>
<keyword evidence="3 4" id="KW-0949">S-adenosyl-L-methionine</keyword>
<evidence type="ECO:0000313" key="7">
    <source>
        <dbReference type="EMBL" id="KAK9820088.1"/>
    </source>
</evidence>
<name>A0AAW1QF67_9CHLO</name>
<dbReference type="InterPro" id="IPR055135">
    <property type="entry name" value="PRMT_dom"/>
</dbReference>
<dbReference type="GO" id="GO:0005634">
    <property type="term" value="C:nucleus"/>
    <property type="evidence" value="ECO:0007669"/>
    <property type="project" value="TreeGrafter"/>
</dbReference>
<evidence type="ECO:0000313" key="8">
    <source>
        <dbReference type="Proteomes" id="UP001489004"/>
    </source>
</evidence>
<dbReference type="GO" id="GO:0032259">
    <property type="term" value="P:methylation"/>
    <property type="evidence" value="ECO:0007669"/>
    <property type="project" value="UniProtKB-KW"/>
</dbReference>
<evidence type="ECO:0000256" key="3">
    <source>
        <dbReference type="ARBA" id="ARBA00022691"/>
    </source>
</evidence>
<dbReference type="InterPro" id="IPR041698">
    <property type="entry name" value="Methyltransf_25"/>
</dbReference>
<sequence length="379" mass="42389">MATDAEPAANGHQISKLDGKAPESTDYANYFCTYSFLFHQKDMLEDHKRTGAYYNAVMQNRRQFAGKVVLDVGTGSGILAIFAAKAGAAKVYAVEATSMAKHARALVEHNGLSHVVEVIQGTIETVEVPEKVDIIISEWMGYFLLRESMLDSVLVARNRFLKPGGALYPSHARMFFQPMRSNSSHQRTAEFQRSMEGWAEFTQEMRNYYDVSMDCLNDSFREEQKEYYMQTTAWADVHPGQLLGPAACFKEYDLATVTLEELAAPLQESFTMQVMDGGPVEGFVGYFDVHFRGSKENPTDFPVQLSTAPDPTGATHWGQQSFSLWPPVQCAPGDSIVGQISVTRKKNNHRLMEVEVSHQVMTQGSGQKAALRLNKYHIE</sequence>
<dbReference type="PANTHER" id="PTHR11006:SF68">
    <property type="entry name" value="PROTEIN ARGININE N-METHYLTRANSFERASE PRMT10"/>
    <property type="match status" value="1"/>
</dbReference>
<evidence type="ECO:0000256" key="1">
    <source>
        <dbReference type="ARBA" id="ARBA00022603"/>
    </source>
</evidence>
<dbReference type="CDD" id="cd02440">
    <property type="entry name" value="AdoMet_MTases"/>
    <property type="match status" value="1"/>
</dbReference>
<dbReference type="EMBL" id="JALJOR010000003">
    <property type="protein sequence ID" value="KAK9820088.1"/>
    <property type="molecule type" value="Genomic_DNA"/>
</dbReference>
<evidence type="ECO:0000259" key="5">
    <source>
        <dbReference type="Pfam" id="PF13649"/>
    </source>
</evidence>
<dbReference type="InterPro" id="IPR025799">
    <property type="entry name" value="Arg_MeTrfase"/>
</dbReference>
<dbReference type="PROSITE" id="PS51678">
    <property type="entry name" value="SAM_MT_PRMT"/>
    <property type="match status" value="1"/>
</dbReference>
<protein>
    <submittedName>
        <fullName evidence="7">Uncharacterized protein</fullName>
    </submittedName>
</protein>
<dbReference type="PANTHER" id="PTHR11006">
    <property type="entry name" value="PROTEIN ARGININE N-METHYLTRANSFERASE"/>
    <property type="match status" value="1"/>
</dbReference>
<keyword evidence="1 4" id="KW-0489">Methyltransferase</keyword>
<dbReference type="Pfam" id="PF22528">
    <property type="entry name" value="PRMT_C"/>
    <property type="match status" value="1"/>
</dbReference>